<dbReference type="CDD" id="cd14014">
    <property type="entry name" value="STKc_PknB_like"/>
    <property type="match status" value="1"/>
</dbReference>
<organism evidence="11 12">
    <name type="scientific">Oceanobacillus polygoni</name>
    <dbReference type="NCBI Taxonomy" id="1235259"/>
    <lineage>
        <taxon>Bacteria</taxon>
        <taxon>Bacillati</taxon>
        <taxon>Bacillota</taxon>
        <taxon>Bacilli</taxon>
        <taxon>Bacillales</taxon>
        <taxon>Bacillaceae</taxon>
        <taxon>Oceanobacillus</taxon>
    </lineage>
</organism>
<keyword evidence="9" id="KW-0812">Transmembrane</keyword>
<evidence type="ECO:0000256" key="3">
    <source>
        <dbReference type="ARBA" id="ARBA00022679"/>
    </source>
</evidence>
<dbReference type="PANTHER" id="PTHR24363:SF0">
    <property type="entry name" value="SERINE_THREONINE KINASE LIKE DOMAIN CONTAINING 1"/>
    <property type="match status" value="1"/>
</dbReference>
<dbReference type="GO" id="GO:0005524">
    <property type="term" value="F:ATP binding"/>
    <property type="evidence" value="ECO:0007669"/>
    <property type="project" value="UniProtKB-KW"/>
</dbReference>
<gene>
    <name evidence="11" type="ORF">J2Z64_001766</name>
</gene>
<keyword evidence="2" id="KW-0723">Serine/threonine-protein kinase</keyword>
<keyword evidence="12" id="KW-1185">Reference proteome</keyword>
<dbReference type="PROSITE" id="PS00108">
    <property type="entry name" value="PROTEIN_KINASE_ST"/>
    <property type="match status" value="1"/>
</dbReference>
<keyword evidence="3 11" id="KW-0808">Transferase</keyword>
<dbReference type="OrthoDB" id="9788659at2"/>
<dbReference type="InterPro" id="IPR011009">
    <property type="entry name" value="Kinase-like_dom_sf"/>
</dbReference>
<dbReference type="Gene3D" id="1.10.510.10">
    <property type="entry name" value="Transferase(Phosphotransferase) domain 1"/>
    <property type="match status" value="1"/>
</dbReference>
<evidence type="ECO:0000256" key="2">
    <source>
        <dbReference type="ARBA" id="ARBA00022527"/>
    </source>
</evidence>
<accession>A0A9X1CBB1</accession>
<sequence length="302" mass="35236">MNKHNIHIKKGDILNGKYHVLSHIATGGMSEVYFVEEVNDTNRRWAVKVTNMESKLASKLIDETKLLSELEHSNLPRVVDFFSTADYFFLVQEYIDAVSLSDYFQLYNNQLPLDTIIKIGVQLCDVLHYLHTQKPFPIIYRDIKPGNIMINKDREIKLIDFGIARKFQQDRMKDTVQVGTVGFAAPEQFEKKQTDTRTDLFSLGALLYYLLSQGKYVYIAQKPIKQLHKRLPKSLDKCVTHLVELQPENRLQDAREAKILMLKAKEEWENKRNRKWDWTLLRPISIISISIVLIGYIVFSFI</sequence>
<evidence type="ECO:0000256" key="4">
    <source>
        <dbReference type="ARBA" id="ARBA00022741"/>
    </source>
</evidence>
<evidence type="ECO:0000259" key="10">
    <source>
        <dbReference type="PROSITE" id="PS50011"/>
    </source>
</evidence>
<reference evidence="11" key="1">
    <citation type="submission" date="2021-03" db="EMBL/GenBank/DDBJ databases">
        <title>Genomic Encyclopedia of Type Strains, Phase IV (KMG-IV): sequencing the most valuable type-strain genomes for metagenomic binning, comparative biology and taxonomic classification.</title>
        <authorList>
            <person name="Goeker M."/>
        </authorList>
    </citation>
    <scope>NUCLEOTIDE SEQUENCE</scope>
    <source>
        <strain evidence="11">DSM 107338</strain>
    </source>
</reference>
<dbReference type="PANTHER" id="PTHR24363">
    <property type="entry name" value="SERINE/THREONINE PROTEIN KINASE"/>
    <property type="match status" value="1"/>
</dbReference>
<keyword evidence="4" id="KW-0547">Nucleotide-binding</keyword>
<evidence type="ECO:0000256" key="1">
    <source>
        <dbReference type="ARBA" id="ARBA00012513"/>
    </source>
</evidence>
<evidence type="ECO:0000256" key="5">
    <source>
        <dbReference type="ARBA" id="ARBA00022777"/>
    </source>
</evidence>
<name>A0A9X1CBB1_9BACI</name>
<keyword evidence="9" id="KW-0472">Membrane</keyword>
<dbReference type="RefSeq" id="WP_149475433.1">
    <property type="nucleotide sequence ID" value="NZ_JAGGMB010000004.1"/>
</dbReference>
<dbReference type="Pfam" id="PF00069">
    <property type="entry name" value="Pkinase"/>
    <property type="match status" value="1"/>
</dbReference>
<evidence type="ECO:0000313" key="12">
    <source>
        <dbReference type="Proteomes" id="UP001138793"/>
    </source>
</evidence>
<evidence type="ECO:0000256" key="6">
    <source>
        <dbReference type="ARBA" id="ARBA00022840"/>
    </source>
</evidence>
<evidence type="ECO:0000256" key="7">
    <source>
        <dbReference type="ARBA" id="ARBA00047899"/>
    </source>
</evidence>
<proteinExistence type="predicted"/>
<dbReference type="InterPro" id="IPR000719">
    <property type="entry name" value="Prot_kinase_dom"/>
</dbReference>
<dbReference type="InterPro" id="IPR008271">
    <property type="entry name" value="Ser/Thr_kinase_AS"/>
</dbReference>
<keyword evidence="5 11" id="KW-0418">Kinase</keyword>
<comment type="caution">
    <text evidence="11">The sequence shown here is derived from an EMBL/GenBank/DDBJ whole genome shotgun (WGS) entry which is preliminary data.</text>
</comment>
<dbReference type="PROSITE" id="PS50011">
    <property type="entry name" value="PROTEIN_KINASE_DOM"/>
    <property type="match status" value="1"/>
</dbReference>
<dbReference type="EC" id="2.7.11.1" evidence="1"/>
<evidence type="ECO:0000256" key="8">
    <source>
        <dbReference type="ARBA" id="ARBA00048679"/>
    </source>
</evidence>
<dbReference type="Proteomes" id="UP001138793">
    <property type="component" value="Unassembled WGS sequence"/>
</dbReference>
<dbReference type="AlphaFoldDB" id="A0A9X1CBB1"/>
<evidence type="ECO:0000256" key="9">
    <source>
        <dbReference type="SAM" id="Phobius"/>
    </source>
</evidence>
<dbReference type="Gene3D" id="3.30.200.20">
    <property type="entry name" value="Phosphorylase Kinase, domain 1"/>
    <property type="match status" value="1"/>
</dbReference>
<keyword evidence="9" id="KW-1133">Transmembrane helix</keyword>
<feature type="transmembrane region" description="Helical" evidence="9">
    <location>
        <begin position="280"/>
        <end position="299"/>
    </location>
</feature>
<comment type="catalytic activity">
    <reaction evidence="7">
        <text>L-threonyl-[protein] + ATP = O-phospho-L-threonyl-[protein] + ADP + H(+)</text>
        <dbReference type="Rhea" id="RHEA:46608"/>
        <dbReference type="Rhea" id="RHEA-COMP:11060"/>
        <dbReference type="Rhea" id="RHEA-COMP:11605"/>
        <dbReference type="ChEBI" id="CHEBI:15378"/>
        <dbReference type="ChEBI" id="CHEBI:30013"/>
        <dbReference type="ChEBI" id="CHEBI:30616"/>
        <dbReference type="ChEBI" id="CHEBI:61977"/>
        <dbReference type="ChEBI" id="CHEBI:456216"/>
        <dbReference type="EC" id="2.7.11.1"/>
    </reaction>
</comment>
<evidence type="ECO:0000313" key="11">
    <source>
        <dbReference type="EMBL" id="MBP2077514.1"/>
    </source>
</evidence>
<dbReference type="GO" id="GO:0004674">
    <property type="term" value="F:protein serine/threonine kinase activity"/>
    <property type="evidence" value="ECO:0007669"/>
    <property type="project" value="UniProtKB-KW"/>
</dbReference>
<feature type="domain" description="Protein kinase" evidence="10">
    <location>
        <begin position="18"/>
        <end position="262"/>
    </location>
</feature>
<dbReference type="SUPFAM" id="SSF56112">
    <property type="entry name" value="Protein kinase-like (PK-like)"/>
    <property type="match status" value="1"/>
</dbReference>
<protein>
    <recommendedName>
        <fullName evidence="1">non-specific serine/threonine protein kinase</fullName>
        <ecNumber evidence="1">2.7.11.1</ecNumber>
    </recommendedName>
</protein>
<comment type="catalytic activity">
    <reaction evidence="8">
        <text>L-seryl-[protein] + ATP = O-phospho-L-seryl-[protein] + ADP + H(+)</text>
        <dbReference type="Rhea" id="RHEA:17989"/>
        <dbReference type="Rhea" id="RHEA-COMP:9863"/>
        <dbReference type="Rhea" id="RHEA-COMP:11604"/>
        <dbReference type="ChEBI" id="CHEBI:15378"/>
        <dbReference type="ChEBI" id="CHEBI:29999"/>
        <dbReference type="ChEBI" id="CHEBI:30616"/>
        <dbReference type="ChEBI" id="CHEBI:83421"/>
        <dbReference type="ChEBI" id="CHEBI:456216"/>
        <dbReference type="EC" id="2.7.11.1"/>
    </reaction>
</comment>
<dbReference type="SMART" id="SM00220">
    <property type="entry name" value="S_TKc"/>
    <property type="match status" value="1"/>
</dbReference>
<keyword evidence="6" id="KW-0067">ATP-binding</keyword>
<dbReference type="EMBL" id="JAGGMB010000004">
    <property type="protein sequence ID" value="MBP2077514.1"/>
    <property type="molecule type" value="Genomic_DNA"/>
</dbReference>